<accession>A0A917PXT0</accession>
<protein>
    <recommendedName>
        <fullName evidence="3">DUF1820 family protein</fullName>
    </recommendedName>
</protein>
<evidence type="ECO:0008006" key="3">
    <source>
        <dbReference type="Google" id="ProtNLM"/>
    </source>
</evidence>
<evidence type="ECO:0000313" key="2">
    <source>
        <dbReference type="Proteomes" id="UP000635983"/>
    </source>
</evidence>
<dbReference type="EMBL" id="BMPO01000005">
    <property type="protein sequence ID" value="GGJ97060.1"/>
    <property type="molecule type" value="Genomic_DNA"/>
</dbReference>
<gene>
    <name evidence="1" type="ORF">GCM10009304_23690</name>
</gene>
<reference evidence="1" key="2">
    <citation type="submission" date="2020-09" db="EMBL/GenBank/DDBJ databases">
        <authorList>
            <person name="Sun Q."/>
            <person name="Ohkuma M."/>
        </authorList>
    </citation>
    <scope>NUCLEOTIDE SEQUENCE</scope>
    <source>
        <strain evidence="1">JCM 30078</strain>
    </source>
</reference>
<evidence type="ECO:0000313" key="1">
    <source>
        <dbReference type="EMBL" id="GGJ97060.1"/>
    </source>
</evidence>
<reference evidence="1" key="1">
    <citation type="journal article" date="2014" name="Int. J. Syst. Evol. Microbiol.">
        <title>Complete genome sequence of Corynebacterium casei LMG S-19264T (=DSM 44701T), isolated from a smear-ripened cheese.</title>
        <authorList>
            <consortium name="US DOE Joint Genome Institute (JGI-PGF)"/>
            <person name="Walter F."/>
            <person name="Albersmeier A."/>
            <person name="Kalinowski J."/>
            <person name="Ruckert C."/>
        </authorList>
    </citation>
    <scope>NUCLEOTIDE SEQUENCE</scope>
    <source>
        <strain evidence="1">JCM 30078</strain>
    </source>
</reference>
<dbReference type="InterPro" id="IPR014949">
    <property type="entry name" value="DUF1820"/>
</dbReference>
<dbReference type="AlphaFoldDB" id="A0A917PXT0"/>
<proteinExistence type="predicted"/>
<dbReference type="Proteomes" id="UP000635983">
    <property type="component" value="Unassembled WGS sequence"/>
</dbReference>
<dbReference type="Pfam" id="PF08850">
    <property type="entry name" value="DUF1820"/>
    <property type="match status" value="1"/>
</dbReference>
<keyword evidence="2" id="KW-1185">Reference proteome</keyword>
<organism evidence="1 2">
    <name type="scientific">Pseudomonas matsuisoli</name>
    <dbReference type="NCBI Taxonomy" id="1515666"/>
    <lineage>
        <taxon>Bacteria</taxon>
        <taxon>Pseudomonadati</taxon>
        <taxon>Pseudomonadota</taxon>
        <taxon>Gammaproteobacteria</taxon>
        <taxon>Pseudomonadales</taxon>
        <taxon>Pseudomonadaceae</taxon>
        <taxon>Pseudomonas</taxon>
    </lineage>
</organism>
<comment type="caution">
    <text evidence="1">The sequence shown here is derived from an EMBL/GenBank/DDBJ whole genome shotgun (WGS) entry which is preliminary data.</text>
</comment>
<name>A0A917PXT0_9PSED</name>
<sequence>MRAFFVTVRQSTMSKRESPIFKVIFVNQGQVYEMYAKQIFQSDLWGFLEIEEFIFGERTQVVVDPSEEKLKAQFDGVVRSFVPMHAIIRIDEVERLGTPKISEAKAGSNVMPFPMPMPERP</sequence>
<dbReference type="PIRSF" id="PIRSF028538">
    <property type="entry name" value="DUF1820"/>
    <property type="match status" value="1"/>
</dbReference>